<evidence type="ECO:0000313" key="2">
    <source>
        <dbReference type="Proteomes" id="UP001205748"/>
    </source>
</evidence>
<protein>
    <submittedName>
        <fullName evidence="1">Uncharacterized protein</fullName>
    </submittedName>
</protein>
<keyword evidence="2" id="KW-1185">Reference proteome</keyword>
<dbReference type="Proteomes" id="UP001205748">
    <property type="component" value="Unassembled WGS sequence"/>
</dbReference>
<reference evidence="1" key="1">
    <citation type="submission" date="2022-07" db="EMBL/GenBank/DDBJ databases">
        <title>Enhanced cultured diversity of the mouse gut microbiota enables custom-made synthetic communities.</title>
        <authorList>
            <person name="Afrizal A."/>
        </authorList>
    </citation>
    <scope>NUCLEOTIDE SEQUENCE</scope>
    <source>
        <strain evidence="1">DSM 28593</strain>
    </source>
</reference>
<sequence length="136" mass="15254">MPTLVSIFTSQQDAQNCAKQIKQERLSSHVDIISPNQWDDKMSPNDCTGNNIDCEDTNVVMMNIYDAEPGNMSMTLMSQGVPQPQVLMYQNAIQHGNVLCVVKDIKNTHQDPILNIAKQYGALSNEIYPYSYPTQS</sequence>
<comment type="caution">
    <text evidence="1">The sequence shown here is derived from an EMBL/GenBank/DDBJ whole genome shotgun (WGS) entry which is preliminary data.</text>
</comment>
<gene>
    <name evidence="1" type="ORF">NSA47_07735</name>
</gene>
<accession>A0AAE3HGX8</accession>
<evidence type="ECO:0000313" key="1">
    <source>
        <dbReference type="EMBL" id="MCR1898873.1"/>
    </source>
</evidence>
<organism evidence="1 2">
    <name type="scientific">Irregularibacter muris</name>
    <dbReference type="NCBI Taxonomy" id="1796619"/>
    <lineage>
        <taxon>Bacteria</taxon>
        <taxon>Bacillati</taxon>
        <taxon>Bacillota</taxon>
        <taxon>Clostridia</taxon>
        <taxon>Eubacteriales</taxon>
        <taxon>Eubacteriaceae</taxon>
        <taxon>Irregularibacter</taxon>
    </lineage>
</organism>
<name>A0AAE3HGX8_9FIRM</name>
<dbReference type="AlphaFoldDB" id="A0AAE3HGX8"/>
<proteinExistence type="predicted"/>
<dbReference type="EMBL" id="JANKAS010000005">
    <property type="protein sequence ID" value="MCR1898873.1"/>
    <property type="molecule type" value="Genomic_DNA"/>
</dbReference>